<feature type="transmembrane region" description="Helical" evidence="7">
    <location>
        <begin position="197"/>
        <end position="218"/>
    </location>
</feature>
<name>A0A1V6TUN9_9EURO</name>
<keyword evidence="4 7" id="KW-1133">Transmembrane helix</keyword>
<evidence type="ECO:0000313" key="9">
    <source>
        <dbReference type="Proteomes" id="UP000191285"/>
    </source>
</evidence>
<dbReference type="PIRSF" id="PIRSF006060">
    <property type="entry name" value="AA_transporter"/>
    <property type="match status" value="1"/>
</dbReference>
<protein>
    <recommendedName>
        <fullName evidence="10">Amino acid permease/ SLC12A domain-containing protein</fullName>
    </recommendedName>
</protein>
<dbReference type="Gene3D" id="1.20.1740.10">
    <property type="entry name" value="Amino acid/polyamine transporter I"/>
    <property type="match status" value="1"/>
</dbReference>
<dbReference type="OrthoDB" id="3257095at2759"/>
<evidence type="ECO:0008006" key="10">
    <source>
        <dbReference type="Google" id="ProtNLM"/>
    </source>
</evidence>
<evidence type="ECO:0000313" key="8">
    <source>
        <dbReference type="EMBL" id="OQE29694.1"/>
    </source>
</evidence>
<feature type="transmembrane region" description="Helical" evidence="7">
    <location>
        <begin position="404"/>
        <end position="425"/>
    </location>
</feature>
<dbReference type="GO" id="GO:0022857">
    <property type="term" value="F:transmembrane transporter activity"/>
    <property type="evidence" value="ECO:0007669"/>
    <property type="project" value="InterPro"/>
</dbReference>
<dbReference type="GO" id="GO:0016020">
    <property type="term" value="C:membrane"/>
    <property type="evidence" value="ECO:0007669"/>
    <property type="project" value="UniProtKB-SubCell"/>
</dbReference>
<feature type="region of interest" description="Disordered" evidence="6">
    <location>
        <begin position="16"/>
        <end position="41"/>
    </location>
</feature>
<feature type="transmembrane region" description="Helical" evidence="7">
    <location>
        <begin position="357"/>
        <end position="383"/>
    </location>
</feature>
<dbReference type="PANTHER" id="PTHR45649">
    <property type="entry name" value="AMINO-ACID PERMEASE BAT1"/>
    <property type="match status" value="1"/>
</dbReference>
<gene>
    <name evidence="8" type="ORF">PENSTE_c002G00919</name>
</gene>
<evidence type="ECO:0000256" key="3">
    <source>
        <dbReference type="ARBA" id="ARBA00022692"/>
    </source>
</evidence>
<feature type="transmembrane region" description="Helical" evidence="7">
    <location>
        <begin position="474"/>
        <end position="493"/>
    </location>
</feature>
<feature type="transmembrane region" description="Helical" evidence="7">
    <location>
        <begin position="307"/>
        <end position="329"/>
    </location>
</feature>
<feature type="transmembrane region" description="Helical" evidence="7">
    <location>
        <begin position="505"/>
        <end position="524"/>
    </location>
</feature>
<evidence type="ECO:0000256" key="6">
    <source>
        <dbReference type="SAM" id="MobiDB-lite"/>
    </source>
</evidence>
<feature type="transmembrane region" description="Helical" evidence="7">
    <location>
        <begin position="163"/>
        <end position="185"/>
    </location>
</feature>
<keyword evidence="5 7" id="KW-0472">Membrane</keyword>
<sequence length="550" mass="60805">MDCHEMTNFKVASSTVDQAVPESGKISNENRGPGSNAPSDQTNVKRLFNFTQIFFFSLTYMSSWETQALNLSAVLTNGGPEALAWGILIVVCGAMAQSASLAEMASMQPIAGAQYHWTNYLAPPSQKKFITWMQGMYHIGNPCCCCLFDVHYSLEDVAGWVTWFAWISTLAGVANTTATMIQGLASAHYPDYEAKSWHLTLIIFAMLILQALMNMYAFPLIPWIELCAGILHVSLFVVFLVVFVALAPRHSAQFVFLKTQSWSGWNSDFASWNIGLLTPVWGFVGFDGAVHMSEETRQARQAVPRSVFYTVVTNGILAYAMVICILFTMGSVEEAQQQSFPIIQICQQATGSLKAATVMVCGLLVISLSVTLASIASASRLTWAWARDGALPRWFAYIDRRHNVPVRAVWLPVFVVMCLACLNIADTAAFQAFVALGSIGLFVSYFIAIACMVHNRFQADRAPLGDWNMGPWGLSVNIFALVYTAWVTVWLAFPTYLPVTGENMNYASPIFAASTLFALGYWFLKGKNNWDGLNKDVVRLVVEKGELQLK</sequence>
<evidence type="ECO:0000256" key="2">
    <source>
        <dbReference type="ARBA" id="ARBA00022448"/>
    </source>
</evidence>
<comment type="caution">
    <text evidence="8">The sequence shown here is derived from an EMBL/GenBank/DDBJ whole genome shotgun (WGS) entry which is preliminary data.</text>
</comment>
<dbReference type="EMBL" id="MLKD01000002">
    <property type="protein sequence ID" value="OQE29694.1"/>
    <property type="molecule type" value="Genomic_DNA"/>
</dbReference>
<organism evidence="8 9">
    <name type="scientific">Penicillium steckii</name>
    <dbReference type="NCBI Taxonomy" id="303698"/>
    <lineage>
        <taxon>Eukaryota</taxon>
        <taxon>Fungi</taxon>
        <taxon>Dikarya</taxon>
        <taxon>Ascomycota</taxon>
        <taxon>Pezizomycotina</taxon>
        <taxon>Eurotiomycetes</taxon>
        <taxon>Eurotiomycetidae</taxon>
        <taxon>Eurotiales</taxon>
        <taxon>Aspergillaceae</taxon>
        <taxon>Penicillium</taxon>
    </lineage>
</organism>
<keyword evidence="3 7" id="KW-0812">Transmembrane</keyword>
<evidence type="ECO:0000256" key="4">
    <source>
        <dbReference type="ARBA" id="ARBA00022989"/>
    </source>
</evidence>
<dbReference type="Proteomes" id="UP000191285">
    <property type="component" value="Unassembled WGS sequence"/>
</dbReference>
<accession>A0A1V6TUN9</accession>
<dbReference type="InterPro" id="IPR002293">
    <property type="entry name" value="AA/rel_permease1"/>
</dbReference>
<evidence type="ECO:0000256" key="1">
    <source>
        <dbReference type="ARBA" id="ARBA00004141"/>
    </source>
</evidence>
<keyword evidence="9" id="KW-1185">Reference proteome</keyword>
<keyword evidence="2" id="KW-0813">Transport</keyword>
<evidence type="ECO:0000256" key="7">
    <source>
        <dbReference type="SAM" id="Phobius"/>
    </source>
</evidence>
<dbReference type="AlphaFoldDB" id="A0A1V6TUN9"/>
<dbReference type="Pfam" id="PF13520">
    <property type="entry name" value="AA_permease_2"/>
    <property type="match status" value="2"/>
</dbReference>
<proteinExistence type="predicted"/>
<feature type="transmembrane region" description="Helical" evidence="7">
    <location>
        <begin position="230"/>
        <end position="249"/>
    </location>
</feature>
<evidence type="ECO:0000256" key="5">
    <source>
        <dbReference type="ARBA" id="ARBA00023136"/>
    </source>
</evidence>
<feature type="transmembrane region" description="Helical" evidence="7">
    <location>
        <begin position="431"/>
        <end position="453"/>
    </location>
</feature>
<dbReference type="PANTHER" id="PTHR45649:SF5">
    <property type="entry name" value="GABA TRANSPORTER (EUROFUNG)-RELATED"/>
    <property type="match status" value="1"/>
</dbReference>
<feature type="transmembrane region" description="Helical" evidence="7">
    <location>
        <begin position="269"/>
        <end position="286"/>
    </location>
</feature>
<reference evidence="9" key="1">
    <citation type="journal article" date="2017" name="Nat. Microbiol.">
        <title>Global analysis of biosynthetic gene clusters reveals vast potential of secondary metabolite production in Penicillium species.</title>
        <authorList>
            <person name="Nielsen J.C."/>
            <person name="Grijseels S."/>
            <person name="Prigent S."/>
            <person name="Ji B."/>
            <person name="Dainat J."/>
            <person name="Nielsen K.F."/>
            <person name="Frisvad J.C."/>
            <person name="Workman M."/>
            <person name="Nielsen J."/>
        </authorList>
    </citation>
    <scope>NUCLEOTIDE SEQUENCE [LARGE SCALE GENOMIC DNA]</scope>
    <source>
        <strain evidence="9">IBT 24891</strain>
    </source>
</reference>
<comment type="subcellular location">
    <subcellularLocation>
        <location evidence="1">Membrane</location>
        <topology evidence="1">Multi-pass membrane protein</topology>
    </subcellularLocation>
</comment>